<gene>
    <name evidence="13" type="ORF">KGQ91_13285</name>
</gene>
<evidence type="ECO:0000256" key="8">
    <source>
        <dbReference type="ARBA" id="ARBA00032024"/>
    </source>
</evidence>
<dbReference type="InterPro" id="IPR013752">
    <property type="entry name" value="KPA_reductase"/>
</dbReference>
<accession>A0ABS7X2N6</accession>
<evidence type="ECO:0000259" key="12">
    <source>
        <dbReference type="Pfam" id="PF08546"/>
    </source>
</evidence>
<dbReference type="EC" id="1.1.1.169" evidence="3 10"/>
<evidence type="ECO:0000256" key="9">
    <source>
        <dbReference type="ARBA" id="ARBA00048793"/>
    </source>
</evidence>
<dbReference type="Gene3D" id="3.40.50.720">
    <property type="entry name" value="NAD(P)-binding Rossmann-like Domain"/>
    <property type="match status" value="1"/>
</dbReference>
<organism evidence="13 14">
    <name type="scientific">Modicisalibacter tunisiensis</name>
    <dbReference type="NCBI Taxonomy" id="390637"/>
    <lineage>
        <taxon>Bacteria</taxon>
        <taxon>Pseudomonadati</taxon>
        <taxon>Pseudomonadota</taxon>
        <taxon>Gammaproteobacteria</taxon>
        <taxon>Oceanospirillales</taxon>
        <taxon>Halomonadaceae</taxon>
        <taxon>Modicisalibacter</taxon>
    </lineage>
</organism>
<dbReference type="InterPro" id="IPR003710">
    <property type="entry name" value="ApbA"/>
</dbReference>
<evidence type="ECO:0000256" key="7">
    <source>
        <dbReference type="ARBA" id="ARBA00023002"/>
    </source>
</evidence>
<evidence type="ECO:0000313" key="13">
    <source>
        <dbReference type="EMBL" id="MBZ9568644.1"/>
    </source>
</evidence>
<reference evidence="13 14" key="1">
    <citation type="submission" date="2021-05" db="EMBL/GenBank/DDBJ databases">
        <title>Petroleum and Energy Research Collection (APPE): ex situ preservation of microbial diversity associated with the oil industry and exploitation of its biotechnological potential.</title>
        <authorList>
            <person name="Paixao C.T.M."/>
            <person name="Gomes M.B."/>
            <person name="Oliveira V.M."/>
        </authorList>
    </citation>
    <scope>NUCLEOTIDE SEQUENCE [LARGE SCALE GENOMIC DNA]</scope>
    <source>
        <strain evidence="13 14">LIT2</strain>
    </source>
</reference>
<evidence type="ECO:0000256" key="6">
    <source>
        <dbReference type="ARBA" id="ARBA00022857"/>
    </source>
</evidence>
<evidence type="ECO:0000259" key="11">
    <source>
        <dbReference type="Pfam" id="PF02558"/>
    </source>
</evidence>
<dbReference type="PANTHER" id="PTHR43765:SF2">
    <property type="entry name" value="2-DEHYDROPANTOATE 2-REDUCTASE"/>
    <property type="match status" value="1"/>
</dbReference>
<dbReference type="Pfam" id="PF02558">
    <property type="entry name" value="ApbA"/>
    <property type="match status" value="1"/>
</dbReference>
<proteinExistence type="inferred from homology"/>
<dbReference type="SUPFAM" id="SSF51735">
    <property type="entry name" value="NAD(P)-binding Rossmann-fold domains"/>
    <property type="match status" value="1"/>
</dbReference>
<comment type="caution">
    <text evidence="13">The sequence shown here is derived from an EMBL/GenBank/DDBJ whole genome shotgun (WGS) entry which is preliminary data.</text>
</comment>
<dbReference type="NCBIfam" id="TIGR00745">
    <property type="entry name" value="apbA_panE"/>
    <property type="match status" value="1"/>
</dbReference>
<protein>
    <recommendedName>
        <fullName evidence="4 10">2-dehydropantoate 2-reductase</fullName>
        <ecNumber evidence="3 10">1.1.1.169</ecNumber>
    </recommendedName>
    <alternativeName>
        <fullName evidence="8 10">Ketopantoate reductase</fullName>
    </alternativeName>
</protein>
<dbReference type="EMBL" id="JAGXFD010000001">
    <property type="protein sequence ID" value="MBZ9568644.1"/>
    <property type="molecule type" value="Genomic_DNA"/>
</dbReference>
<keyword evidence="7 10" id="KW-0560">Oxidoreductase</keyword>
<dbReference type="Pfam" id="PF08546">
    <property type="entry name" value="ApbA_C"/>
    <property type="match status" value="1"/>
</dbReference>
<evidence type="ECO:0000256" key="1">
    <source>
        <dbReference type="ARBA" id="ARBA00004994"/>
    </source>
</evidence>
<comment type="function">
    <text evidence="10">Catalyzes the NADPH-dependent reduction of ketopantoate into pantoic acid.</text>
</comment>
<feature type="domain" description="Ketopantoate reductase N-terminal" evidence="11">
    <location>
        <begin position="7"/>
        <end position="148"/>
    </location>
</feature>
<sequence>MTTDPRWLILGAGALGRLLAARLAERQPSILIGRRTGSNPLIMTTPEGEVRRHAVVRLTLAEAPRRPALIHVTTKSHAVDAALDQLAARVAADTPVVLWQNGFQAQPRATRRWAGPVLCAVTSEGAYTHGEDGVVHAGHGLTHLGHLEGRYPELATRTSATLTAAGLETRACDDIRRRLWHKLAVNAAINPLVAIHRIRNGELRAPAYRPRVEAIVAEVATLMAAEQIEPPETGWQAHVWGVIEGTANNRASMLQDVLAGRRTERDAILGPLLEAARRHGLSVPALERLRDDTPQ</sequence>
<evidence type="ECO:0000256" key="5">
    <source>
        <dbReference type="ARBA" id="ARBA00022655"/>
    </source>
</evidence>
<dbReference type="Proteomes" id="UP001319883">
    <property type="component" value="Unassembled WGS sequence"/>
</dbReference>
<evidence type="ECO:0000313" key="14">
    <source>
        <dbReference type="Proteomes" id="UP001319883"/>
    </source>
</evidence>
<evidence type="ECO:0000256" key="4">
    <source>
        <dbReference type="ARBA" id="ARBA00019465"/>
    </source>
</evidence>
<dbReference type="PANTHER" id="PTHR43765">
    <property type="entry name" value="2-DEHYDROPANTOATE 2-REDUCTASE-RELATED"/>
    <property type="match status" value="1"/>
</dbReference>
<dbReference type="InterPro" id="IPR008927">
    <property type="entry name" value="6-PGluconate_DH-like_C_sf"/>
</dbReference>
<dbReference type="SUPFAM" id="SSF48179">
    <property type="entry name" value="6-phosphogluconate dehydrogenase C-terminal domain-like"/>
    <property type="match status" value="1"/>
</dbReference>
<dbReference type="RefSeq" id="WP_224421177.1">
    <property type="nucleotide sequence ID" value="NZ_JAGXFD010000001.1"/>
</dbReference>
<comment type="similarity">
    <text evidence="2 10">Belongs to the ketopantoate reductase family.</text>
</comment>
<keyword evidence="5 10" id="KW-0566">Pantothenate biosynthesis</keyword>
<evidence type="ECO:0000256" key="2">
    <source>
        <dbReference type="ARBA" id="ARBA00007870"/>
    </source>
</evidence>
<name>A0ABS7X2N6_9GAMM</name>
<comment type="pathway">
    <text evidence="1 10">Cofactor biosynthesis; (R)-pantothenate biosynthesis; (R)-pantoate from 3-methyl-2-oxobutanoate: step 2/2.</text>
</comment>
<keyword evidence="6 10" id="KW-0521">NADP</keyword>
<dbReference type="InterPro" id="IPR050838">
    <property type="entry name" value="Ketopantoate_reductase"/>
</dbReference>
<keyword evidence="14" id="KW-1185">Reference proteome</keyword>
<evidence type="ECO:0000256" key="10">
    <source>
        <dbReference type="RuleBase" id="RU362068"/>
    </source>
</evidence>
<evidence type="ECO:0000256" key="3">
    <source>
        <dbReference type="ARBA" id="ARBA00013014"/>
    </source>
</evidence>
<dbReference type="Gene3D" id="1.10.1040.10">
    <property type="entry name" value="N-(1-d-carboxylethyl)-l-norvaline Dehydrogenase, domain 2"/>
    <property type="match status" value="1"/>
</dbReference>
<comment type="catalytic activity">
    <reaction evidence="9 10">
        <text>(R)-pantoate + NADP(+) = 2-dehydropantoate + NADPH + H(+)</text>
        <dbReference type="Rhea" id="RHEA:16233"/>
        <dbReference type="ChEBI" id="CHEBI:11561"/>
        <dbReference type="ChEBI" id="CHEBI:15378"/>
        <dbReference type="ChEBI" id="CHEBI:15980"/>
        <dbReference type="ChEBI" id="CHEBI:57783"/>
        <dbReference type="ChEBI" id="CHEBI:58349"/>
        <dbReference type="EC" id="1.1.1.169"/>
    </reaction>
</comment>
<dbReference type="InterPro" id="IPR013328">
    <property type="entry name" value="6PGD_dom2"/>
</dbReference>
<dbReference type="InterPro" id="IPR013332">
    <property type="entry name" value="KPR_N"/>
</dbReference>
<feature type="domain" description="Ketopantoate reductase C-terminal" evidence="12">
    <location>
        <begin position="174"/>
        <end position="289"/>
    </location>
</feature>
<dbReference type="InterPro" id="IPR036291">
    <property type="entry name" value="NAD(P)-bd_dom_sf"/>
</dbReference>